<gene>
    <name evidence="20" type="ORF">PGB34_20230</name>
</gene>
<dbReference type="PANTHER" id="PTHR32552:SF82">
    <property type="entry name" value="FCUA PROTEIN"/>
    <property type="match status" value="1"/>
</dbReference>
<dbReference type="NCBIfam" id="TIGR01783">
    <property type="entry name" value="TonB-siderophor"/>
    <property type="match status" value="1"/>
</dbReference>
<protein>
    <submittedName>
        <fullName evidence="20">TonB-dependent receptor</fullName>
    </submittedName>
</protein>
<evidence type="ECO:0000256" key="4">
    <source>
        <dbReference type="ARBA" id="ARBA00022452"/>
    </source>
</evidence>
<dbReference type="GO" id="GO:0015344">
    <property type="term" value="F:siderophore uptake transmembrane transporter activity"/>
    <property type="evidence" value="ECO:0007669"/>
    <property type="project" value="TreeGrafter"/>
</dbReference>
<evidence type="ECO:0000256" key="16">
    <source>
        <dbReference type="RuleBase" id="RU003357"/>
    </source>
</evidence>
<dbReference type="Proteomes" id="UP001212602">
    <property type="component" value="Unassembled WGS sequence"/>
</dbReference>
<reference evidence="20" key="1">
    <citation type="submission" date="2023-01" db="EMBL/GenBank/DDBJ databases">
        <title>Xenophilus mangrovi sp. nov., isolated from soil of Mangrove nature reserve.</title>
        <authorList>
            <person name="Xu S."/>
            <person name="Liu Z."/>
            <person name="Xu Y."/>
        </authorList>
    </citation>
    <scope>NUCLEOTIDE SEQUENCE</scope>
    <source>
        <strain evidence="20">YW8</strain>
    </source>
</reference>
<evidence type="ECO:0000256" key="14">
    <source>
        <dbReference type="PROSITE-ProRule" id="PRU01360"/>
    </source>
</evidence>
<keyword evidence="8" id="KW-0408">Iron</keyword>
<evidence type="ECO:0000256" key="3">
    <source>
        <dbReference type="ARBA" id="ARBA00022448"/>
    </source>
</evidence>
<evidence type="ECO:0000256" key="9">
    <source>
        <dbReference type="ARBA" id="ARBA00023065"/>
    </source>
</evidence>
<evidence type="ECO:0000256" key="2">
    <source>
        <dbReference type="ARBA" id="ARBA00009810"/>
    </source>
</evidence>
<comment type="subcellular location">
    <subcellularLocation>
        <location evidence="1 14">Cell outer membrane</location>
        <topology evidence="1 14">Multi-pass membrane protein</topology>
    </subcellularLocation>
</comment>
<dbReference type="GO" id="GO:0038023">
    <property type="term" value="F:signaling receptor activity"/>
    <property type="evidence" value="ECO:0007669"/>
    <property type="project" value="InterPro"/>
</dbReference>
<evidence type="ECO:0000256" key="17">
    <source>
        <dbReference type="SAM" id="SignalP"/>
    </source>
</evidence>
<comment type="similarity">
    <text evidence="2 14 16">Belongs to the TonB-dependent receptor family.</text>
</comment>
<dbReference type="InterPro" id="IPR039426">
    <property type="entry name" value="TonB-dep_rcpt-like"/>
</dbReference>
<accession>A0AAE3NEA7</accession>
<dbReference type="InterPro" id="IPR012910">
    <property type="entry name" value="Plug_dom"/>
</dbReference>
<proteinExistence type="inferred from homology"/>
<keyword evidence="7 17" id="KW-0732">Signal</keyword>
<keyword evidence="12 20" id="KW-0675">Receptor</keyword>
<evidence type="ECO:0000256" key="12">
    <source>
        <dbReference type="ARBA" id="ARBA00023170"/>
    </source>
</evidence>
<evidence type="ECO:0000256" key="11">
    <source>
        <dbReference type="ARBA" id="ARBA00023136"/>
    </source>
</evidence>
<dbReference type="Gene3D" id="2.40.170.20">
    <property type="entry name" value="TonB-dependent receptor, beta-barrel domain"/>
    <property type="match status" value="1"/>
</dbReference>
<evidence type="ECO:0000313" key="20">
    <source>
        <dbReference type="EMBL" id="MDA7418707.1"/>
    </source>
</evidence>
<feature type="signal peptide" evidence="17">
    <location>
        <begin position="1"/>
        <end position="36"/>
    </location>
</feature>
<dbReference type="GO" id="GO:0015891">
    <property type="term" value="P:siderophore transport"/>
    <property type="evidence" value="ECO:0007669"/>
    <property type="project" value="InterPro"/>
</dbReference>
<name>A0AAE3NEA7_9BURK</name>
<dbReference type="Pfam" id="PF00593">
    <property type="entry name" value="TonB_dep_Rec_b-barrel"/>
    <property type="match status" value="1"/>
</dbReference>
<comment type="caution">
    <text evidence="20">The sequence shown here is derived from an EMBL/GenBank/DDBJ whole genome shotgun (WGS) entry which is preliminary data.</text>
</comment>
<feature type="domain" description="TonB-dependent receptor-like beta-barrel" evidence="18">
    <location>
        <begin position="274"/>
        <end position="694"/>
    </location>
</feature>
<dbReference type="PANTHER" id="PTHR32552">
    <property type="entry name" value="FERRICHROME IRON RECEPTOR-RELATED"/>
    <property type="match status" value="1"/>
</dbReference>
<evidence type="ECO:0000259" key="18">
    <source>
        <dbReference type="Pfam" id="PF00593"/>
    </source>
</evidence>
<sequence length="723" mass="77206">MSLRSAAPAAPGRPASLPPFRLIGVALALASSGALAQTVTTAPNALPAVTVVGDTLGDLPAVNPGGQTAKGGSLGVLGTSDNMDIPFSTQNYTAEFMEEQQARTAADTLINDASVTMTTGRGGFADTYQVRGFAFSEHDVGFNGLYGLIPTNRVSAELIERLELFKGPASFLSGMSPGASIGGGINIVSKRAGDEPLTRLTTTYVGSKNFGLHADVGRRFGADKEWGIRVNGLVRGGEGSTEGGDQKTALGSVALEYDRGGLRWSLDAFAKRDDTDNYRPQISLQTVTSYIPEPPDARSNWYPGTTLVQDDKTIVTRIEYDVNDALTVYGGIGYRKGINDQLFPVSVRGSMQPDGRFRVQSSWYDAYSKALSGNAGLRWRVATGPVKHTFTVGYSALQLEEGNAYIAQPGSVASSIYYPAALAPITLARTDPTRASDTDLSSLAVADTMSFLDDRLLLTVGVRRQNVDVQSYSTTTGQKTTRYDSSANLPLAGIVWRFTPNLSVYGNYSTALSRGQTVGTQYANRGEVLAPYRSKQLEAGIKANIGRMQTSAAVFQIERPIGGADPVTNVYGYIAEQRNRGIELNATGEITRGLRGYASLALMDPKLTKTINGVDQGNDAAGVPNRRFSAGLDWDVPGVRGLALNGRVVHASGAYLTNSNALRFDGWTRFDIGARYRFEASGRAVVLRANIENLADKNYWLTTGNYVAVGAGRTLMLSASVDF</sequence>
<evidence type="ECO:0000256" key="8">
    <source>
        <dbReference type="ARBA" id="ARBA00023004"/>
    </source>
</evidence>
<evidence type="ECO:0000259" key="19">
    <source>
        <dbReference type="Pfam" id="PF07715"/>
    </source>
</evidence>
<feature type="short sequence motif" description="TonB C-terminal box" evidence="15">
    <location>
        <begin position="706"/>
        <end position="723"/>
    </location>
</feature>
<dbReference type="EMBL" id="JAQIPB010000011">
    <property type="protein sequence ID" value="MDA7418707.1"/>
    <property type="molecule type" value="Genomic_DNA"/>
</dbReference>
<dbReference type="RefSeq" id="WP_271429917.1">
    <property type="nucleotide sequence ID" value="NZ_JAQIPB010000011.1"/>
</dbReference>
<keyword evidence="21" id="KW-1185">Reference proteome</keyword>
<dbReference type="PROSITE" id="PS52016">
    <property type="entry name" value="TONB_DEPENDENT_REC_3"/>
    <property type="match status" value="1"/>
</dbReference>
<evidence type="ECO:0000256" key="13">
    <source>
        <dbReference type="ARBA" id="ARBA00023237"/>
    </source>
</evidence>
<dbReference type="CDD" id="cd01347">
    <property type="entry name" value="ligand_gated_channel"/>
    <property type="match status" value="1"/>
</dbReference>
<keyword evidence="9" id="KW-0406">Ion transport</keyword>
<dbReference type="GO" id="GO:0009279">
    <property type="term" value="C:cell outer membrane"/>
    <property type="evidence" value="ECO:0007669"/>
    <property type="project" value="UniProtKB-SubCell"/>
</dbReference>
<dbReference type="InterPro" id="IPR036942">
    <property type="entry name" value="Beta-barrel_TonB_sf"/>
</dbReference>
<dbReference type="Pfam" id="PF07715">
    <property type="entry name" value="Plug"/>
    <property type="match status" value="1"/>
</dbReference>
<feature type="chain" id="PRO_5042252024" evidence="17">
    <location>
        <begin position="37"/>
        <end position="723"/>
    </location>
</feature>
<dbReference type="InterPro" id="IPR010917">
    <property type="entry name" value="TonB_rcpt_CS"/>
</dbReference>
<keyword evidence="13 14" id="KW-0998">Cell outer membrane</keyword>
<keyword evidence="11 14" id="KW-0472">Membrane</keyword>
<evidence type="ECO:0000256" key="10">
    <source>
        <dbReference type="ARBA" id="ARBA00023077"/>
    </source>
</evidence>
<dbReference type="SUPFAM" id="SSF56935">
    <property type="entry name" value="Porins"/>
    <property type="match status" value="1"/>
</dbReference>
<keyword evidence="4 14" id="KW-1134">Transmembrane beta strand</keyword>
<evidence type="ECO:0000256" key="1">
    <source>
        <dbReference type="ARBA" id="ARBA00004571"/>
    </source>
</evidence>
<evidence type="ECO:0000313" key="21">
    <source>
        <dbReference type="Proteomes" id="UP001212602"/>
    </source>
</evidence>
<dbReference type="InterPro" id="IPR037066">
    <property type="entry name" value="Plug_dom_sf"/>
</dbReference>
<evidence type="ECO:0000256" key="15">
    <source>
        <dbReference type="PROSITE-ProRule" id="PRU10144"/>
    </source>
</evidence>
<dbReference type="PROSITE" id="PS01156">
    <property type="entry name" value="TONB_DEPENDENT_REC_2"/>
    <property type="match status" value="1"/>
</dbReference>
<evidence type="ECO:0000256" key="7">
    <source>
        <dbReference type="ARBA" id="ARBA00022729"/>
    </source>
</evidence>
<dbReference type="InterPro" id="IPR000531">
    <property type="entry name" value="Beta-barrel_TonB"/>
</dbReference>
<feature type="domain" description="TonB-dependent receptor plug" evidence="19">
    <location>
        <begin position="82"/>
        <end position="176"/>
    </location>
</feature>
<keyword evidence="3 14" id="KW-0813">Transport</keyword>
<evidence type="ECO:0000256" key="5">
    <source>
        <dbReference type="ARBA" id="ARBA00022496"/>
    </source>
</evidence>
<organism evidence="20 21">
    <name type="scientific">Xenophilus arseniciresistens</name>
    <dbReference type="NCBI Taxonomy" id="1283306"/>
    <lineage>
        <taxon>Bacteria</taxon>
        <taxon>Pseudomonadati</taxon>
        <taxon>Pseudomonadota</taxon>
        <taxon>Betaproteobacteria</taxon>
        <taxon>Burkholderiales</taxon>
        <taxon>Comamonadaceae</taxon>
        <taxon>Xenophilus</taxon>
    </lineage>
</organism>
<keyword evidence="10 16" id="KW-0798">TonB box</keyword>
<keyword evidence="5" id="KW-0410">Iron transport</keyword>
<keyword evidence="6 14" id="KW-0812">Transmembrane</keyword>
<dbReference type="AlphaFoldDB" id="A0AAE3NEA7"/>
<dbReference type="InterPro" id="IPR010105">
    <property type="entry name" value="TonB_sidphr_rcpt"/>
</dbReference>
<dbReference type="Gene3D" id="2.170.130.10">
    <property type="entry name" value="TonB-dependent receptor, plug domain"/>
    <property type="match status" value="1"/>
</dbReference>
<evidence type="ECO:0000256" key="6">
    <source>
        <dbReference type="ARBA" id="ARBA00022692"/>
    </source>
</evidence>